<name>A0A810QB54_9FIRM</name>
<organism evidence="3 4">
    <name type="scientific">Pusillibacter faecalis</name>
    <dbReference type="NCBI Taxonomy" id="2714358"/>
    <lineage>
        <taxon>Bacteria</taxon>
        <taxon>Bacillati</taxon>
        <taxon>Bacillota</taxon>
        <taxon>Clostridia</taxon>
        <taxon>Eubacteriales</taxon>
        <taxon>Oscillospiraceae</taxon>
        <taxon>Pusillibacter</taxon>
    </lineage>
</organism>
<gene>
    <name evidence="3" type="primary">etfB_2</name>
    <name evidence="3" type="ORF">MM59RIKEN_28370</name>
</gene>
<protein>
    <recommendedName>
        <fullName evidence="1">Electron transfer flavoprotein small subunit</fullName>
    </recommendedName>
</protein>
<dbReference type="InterPro" id="IPR014730">
    <property type="entry name" value="ETF_a/b_N"/>
</dbReference>
<feature type="domain" description="Electron transfer flavoprotein alpha/beta-subunit N-terminal" evidence="2">
    <location>
        <begin position="22"/>
        <end position="218"/>
    </location>
</feature>
<dbReference type="Proteomes" id="UP000679848">
    <property type="component" value="Chromosome"/>
</dbReference>
<dbReference type="PIRSF" id="PIRSF000090">
    <property type="entry name" value="Beta-ETF"/>
    <property type="match status" value="1"/>
</dbReference>
<keyword evidence="4" id="KW-1185">Reference proteome</keyword>
<dbReference type="CDD" id="cd01714">
    <property type="entry name" value="ETF_beta"/>
    <property type="match status" value="1"/>
</dbReference>
<dbReference type="SUPFAM" id="SSF52402">
    <property type="entry name" value="Adenine nucleotide alpha hydrolases-like"/>
    <property type="match status" value="1"/>
</dbReference>
<dbReference type="EMBL" id="AP023420">
    <property type="protein sequence ID" value="BCK85518.1"/>
    <property type="molecule type" value="Genomic_DNA"/>
</dbReference>
<proteinExistence type="predicted"/>
<dbReference type="RefSeq" id="WP_213543581.1">
    <property type="nucleotide sequence ID" value="NZ_AP023420.1"/>
</dbReference>
<dbReference type="Gene3D" id="3.40.50.620">
    <property type="entry name" value="HUPs"/>
    <property type="match status" value="1"/>
</dbReference>
<dbReference type="KEGG" id="pfaa:MM59RIKEN_28370"/>
<evidence type="ECO:0000313" key="4">
    <source>
        <dbReference type="Proteomes" id="UP000679848"/>
    </source>
</evidence>
<evidence type="ECO:0000259" key="2">
    <source>
        <dbReference type="SMART" id="SM00893"/>
    </source>
</evidence>
<dbReference type="InterPro" id="IPR014729">
    <property type="entry name" value="Rossmann-like_a/b/a_fold"/>
</dbReference>
<reference evidence="3" key="1">
    <citation type="submission" date="2020-09" db="EMBL/GenBank/DDBJ databases">
        <title>New species isolated from human feces.</title>
        <authorList>
            <person name="Kitahara M."/>
            <person name="Shigeno Y."/>
            <person name="Shime M."/>
            <person name="Matsumoto Y."/>
            <person name="Nakamura S."/>
            <person name="Motooka D."/>
            <person name="Fukuoka S."/>
            <person name="Nishikawa H."/>
            <person name="Benno Y."/>
        </authorList>
    </citation>
    <scope>NUCLEOTIDE SEQUENCE</scope>
    <source>
        <strain evidence="3">MM59</strain>
    </source>
</reference>
<dbReference type="PANTHER" id="PTHR21294:SF17">
    <property type="entry name" value="PROTEIN FIXA"/>
    <property type="match status" value="1"/>
</dbReference>
<evidence type="ECO:0000313" key="3">
    <source>
        <dbReference type="EMBL" id="BCK85518.1"/>
    </source>
</evidence>
<dbReference type="Pfam" id="PF01012">
    <property type="entry name" value="ETF"/>
    <property type="match status" value="1"/>
</dbReference>
<accession>A0A810QB54</accession>
<evidence type="ECO:0000256" key="1">
    <source>
        <dbReference type="ARBA" id="ARBA00042002"/>
    </source>
</evidence>
<dbReference type="GO" id="GO:0009055">
    <property type="term" value="F:electron transfer activity"/>
    <property type="evidence" value="ECO:0007669"/>
    <property type="project" value="InterPro"/>
</dbReference>
<dbReference type="SMART" id="SM00893">
    <property type="entry name" value="ETF"/>
    <property type="match status" value="1"/>
</dbReference>
<dbReference type="AlphaFoldDB" id="A0A810QB54"/>
<sequence>MNILVCVKQVPDTTAVKIDPVTNTLIRDGVPSILNPFDGFALEMALRMKEAAGGTVTVVSMGPAQAAAVLRDSLAVGADDAFLVSGREFGGSDTLATSYILSRTVKTIEERKGVKFDAIFCGKQAIDGDTGQVGPEMAEHLDYAQITYATELVSCEDGKLRIRKETADGYDVLEAALPVVISVTKTPFELRFPTVKKRLAANRAEITTITPQDMEGQIDLSCAGLKGSPTKVKKSFTPQHNKTCVIVEEDSLPVSAVKLVALLSDAKKI</sequence>
<dbReference type="InterPro" id="IPR033948">
    <property type="entry name" value="ETF_beta_N"/>
</dbReference>
<dbReference type="PANTHER" id="PTHR21294">
    <property type="entry name" value="ELECTRON TRANSFER FLAVOPROTEIN BETA-SUBUNIT"/>
    <property type="match status" value="1"/>
</dbReference>
<dbReference type="InterPro" id="IPR012255">
    <property type="entry name" value="ETF_b"/>
</dbReference>